<dbReference type="Proteomes" id="UP000001121">
    <property type="component" value="Chromosome"/>
</dbReference>
<evidence type="ECO:0000313" key="8">
    <source>
        <dbReference type="EMBL" id="EAT97928.1"/>
    </source>
</evidence>
<dbReference type="MEROPS" id="T02.002"/>
<dbReference type="InterPro" id="IPR029055">
    <property type="entry name" value="Ntn_hydrolases_N"/>
</dbReference>
<evidence type="ECO:0000256" key="6">
    <source>
        <dbReference type="PIRSR" id="PIRSR600246-2"/>
    </source>
</evidence>
<sequence length="184" mass="19837">MVDQKYFFTQFRYDALQRAKEKQKLMLDSEKTKKTSLNLYERPYLGTVGAIALDKNGNLAAATSTGGMTNKMTGRIGDSPIIGSGTYADNDSVAVSCTGTGDIYMRVNAAHEVSALYKYKTSDVQKAAEEAVKEVAALGGSGGIISIDKSGKTGFAWTKDKLGMYHGEARLGAKPVVYWPLGEK</sequence>
<feature type="active site" description="Nucleophile" evidence="5">
    <location>
        <position position="47"/>
    </location>
</feature>
<accession>A7ZFT7</accession>
<evidence type="ECO:0000256" key="5">
    <source>
        <dbReference type="PIRSR" id="PIRSR600246-1"/>
    </source>
</evidence>
<evidence type="ECO:0000256" key="4">
    <source>
        <dbReference type="ARBA" id="ARBA00069124"/>
    </source>
</evidence>
<feature type="site" description="Cleavage; by autolysis" evidence="7">
    <location>
        <begin position="46"/>
        <end position="47"/>
    </location>
</feature>
<evidence type="ECO:0000256" key="3">
    <source>
        <dbReference type="ARBA" id="ARBA00022813"/>
    </source>
</evidence>
<dbReference type="GO" id="GO:0016811">
    <property type="term" value="F:hydrolase activity, acting on carbon-nitrogen (but not peptide) bonds, in linear amides"/>
    <property type="evidence" value="ECO:0007669"/>
    <property type="project" value="UniProtKB-ARBA"/>
</dbReference>
<dbReference type="eggNOG" id="COG1446">
    <property type="taxonomic scope" value="Bacteria"/>
</dbReference>
<reference evidence="9" key="1">
    <citation type="submission" date="2007-10" db="EMBL/GenBank/DDBJ databases">
        <title>Genome sequence of Campylobacter concisus 13826 isolated from human feces.</title>
        <authorList>
            <person name="Fouts D.E."/>
            <person name="Mongodin E.F."/>
            <person name="Puiu D."/>
            <person name="Sebastian Y."/>
            <person name="Miller W.G."/>
            <person name="Mandrell R.E."/>
            <person name="On S."/>
            <person name="Nelson K.E."/>
        </authorList>
    </citation>
    <scope>NUCLEOTIDE SEQUENCE [LARGE SCALE GENOMIC DNA]</scope>
    <source>
        <strain evidence="9">13826</strain>
    </source>
</reference>
<organism evidence="8 9">
    <name type="scientific">Campylobacter concisus (strain 13826)</name>
    <dbReference type="NCBI Taxonomy" id="360104"/>
    <lineage>
        <taxon>Bacteria</taxon>
        <taxon>Pseudomonadati</taxon>
        <taxon>Campylobacterota</taxon>
        <taxon>Epsilonproteobacteria</taxon>
        <taxon>Campylobacterales</taxon>
        <taxon>Campylobacteraceae</taxon>
        <taxon>Campylobacter</taxon>
    </lineage>
</organism>
<protein>
    <recommendedName>
        <fullName evidence="4">Isoaspartyl peptidase</fullName>
    </recommendedName>
</protein>
<keyword evidence="2" id="KW-0378">Hydrolase</keyword>
<evidence type="ECO:0000256" key="7">
    <source>
        <dbReference type="PIRSR" id="PIRSR600246-3"/>
    </source>
</evidence>
<dbReference type="KEGG" id="cco:CCC13826_2319"/>
<dbReference type="EMBL" id="CP000792">
    <property type="protein sequence ID" value="EAT97928.1"/>
    <property type="molecule type" value="Genomic_DNA"/>
</dbReference>
<keyword evidence="1" id="KW-0645">Protease</keyword>
<dbReference type="GO" id="GO:0008233">
    <property type="term" value="F:peptidase activity"/>
    <property type="evidence" value="ECO:0007669"/>
    <property type="project" value="UniProtKB-KW"/>
</dbReference>
<name>A7ZFT7_CAMC1</name>
<dbReference type="Pfam" id="PF01112">
    <property type="entry name" value="Asparaginase_2"/>
    <property type="match status" value="1"/>
</dbReference>
<dbReference type="Gene3D" id="3.60.20.30">
    <property type="entry name" value="(Glycosyl)asparaginase"/>
    <property type="match status" value="1"/>
</dbReference>
<dbReference type="STRING" id="360104.CCC13826_2319"/>
<dbReference type="FunFam" id="3.60.20.30:FF:000001">
    <property type="entry name" value="Isoaspartyl peptidase/L-asparaginase"/>
    <property type="match status" value="1"/>
</dbReference>
<feature type="binding site" evidence="6">
    <location>
        <begin position="98"/>
        <end position="101"/>
    </location>
    <ligand>
        <name>substrate</name>
    </ligand>
</feature>
<dbReference type="OrthoDB" id="9780217at2"/>
<evidence type="ECO:0000256" key="2">
    <source>
        <dbReference type="ARBA" id="ARBA00022801"/>
    </source>
</evidence>
<dbReference type="PANTHER" id="PTHR10188:SF6">
    <property type="entry name" value="N(4)-(BETA-N-ACETYLGLUCOSAMINYL)-L-ASPARAGINASE"/>
    <property type="match status" value="1"/>
</dbReference>
<dbReference type="PANTHER" id="PTHR10188">
    <property type="entry name" value="L-ASPARAGINASE"/>
    <property type="match status" value="1"/>
</dbReference>
<proteinExistence type="predicted"/>
<gene>
    <name evidence="8" type="ORF">CCC13826_2319</name>
</gene>
<dbReference type="AlphaFoldDB" id="A7ZFT7"/>
<evidence type="ECO:0000313" key="9">
    <source>
        <dbReference type="Proteomes" id="UP000001121"/>
    </source>
</evidence>
<keyword evidence="3" id="KW-0068">Autocatalytic cleavage</keyword>
<dbReference type="HOGENOM" id="CLU_021603_3_1_7"/>
<dbReference type="InterPro" id="IPR000246">
    <property type="entry name" value="Peptidase_T2"/>
</dbReference>
<dbReference type="GO" id="GO:0006508">
    <property type="term" value="P:proteolysis"/>
    <property type="evidence" value="ECO:0007669"/>
    <property type="project" value="UniProtKB-KW"/>
</dbReference>
<feature type="binding site" evidence="6">
    <location>
        <begin position="75"/>
        <end position="78"/>
    </location>
    <ligand>
        <name>substrate</name>
    </ligand>
</feature>
<dbReference type="SUPFAM" id="SSF56235">
    <property type="entry name" value="N-terminal nucleophile aminohydrolases (Ntn hydrolases)"/>
    <property type="match status" value="1"/>
</dbReference>
<evidence type="ECO:0000256" key="1">
    <source>
        <dbReference type="ARBA" id="ARBA00022670"/>
    </source>
</evidence>